<dbReference type="OrthoDB" id="9778466at2"/>
<sequence length="228" mass="25782">MSLEARKIWNANHQQLTGIITKPEEHANAVALILELHDCLYASRGNNPEQTNYEDDLLKDLLEQTMRSYPVHTANSSNSIVWHIWHSARIEDITMNILTADRDQILHSEHYADKLHTPFIHSGNGMSEQELAEFSAAVDVEALLDYRQAVAAGTRSIITGLQPGQFRKKPAPAQISRISEEGAVKESEQWLINYWGSKTIAGLVLMPATRHNFVHLNKAMRVKLKLQK</sequence>
<accession>A0A089M0W5</accession>
<dbReference type="InterPro" id="IPR034660">
    <property type="entry name" value="DinB/YfiT-like"/>
</dbReference>
<organism evidence="1 2">
    <name type="scientific">Paenibacillus graminis</name>
    <dbReference type="NCBI Taxonomy" id="189425"/>
    <lineage>
        <taxon>Bacteria</taxon>
        <taxon>Bacillati</taxon>
        <taxon>Bacillota</taxon>
        <taxon>Bacilli</taxon>
        <taxon>Bacillales</taxon>
        <taxon>Paenibacillaceae</taxon>
        <taxon>Paenibacillus</taxon>
    </lineage>
</organism>
<dbReference type="EMBL" id="CP009287">
    <property type="protein sequence ID" value="AIQ66827.1"/>
    <property type="molecule type" value="Genomic_DNA"/>
</dbReference>
<dbReference type="HOGENOM" id="CLU_106232_0_0_9"/>
<protein>
    <recommendedName>
        <fullName evidence="3">DinB-like domain-containing protein</fullName>
    </recommendedName>
</protein>
<dbReference type="Proteomes" id="UP000029500">
    <property type="component" value="Chromosome"/>
</dbReference>
<proteinExistence type="predicted"/>
<dbReference type="Gene3D" id="1.20.120.450">
    <property type="entry name" value="dinb family like domain"/>
    <property type="match status" value="1"/>
</dbReference>
<dbReference type="eggNOG" id="ENOG502ZC3V">
    <property type="taxonomic scope" value="Bacteria"/>
</dbReference>
<dbReference type="AlphaFoldDB" id="A0A089M0W5"/>
<gene>
    <name evidence="1" type="ORF">PGRAT_03560</name>
</gene>
<name>A0A089M0W5_9BACL</name>
<dbReference type="RefSeq" id="WP_025709480.1">
    <property type="nucleotide sequence ID" value="NZ_CP009287.1"/>
</dbReference>
<evidence type="ECO:0000313" key="2">
    <source>
        <dbReference type="Proteomes" id="UP000029500"/>
    </source>
</evidence>
<evidence type="ECO:0000313" key="1">
    <source>
        <dbReference type="EMBL" id="AIQ66827.1"/>
    </source>
</evidence>
<dbReference type="KEGG" id="pgm:PGRAT_03560"/>
<evidence type="ECO:0008006" key="3">
    <source>
        <dbReference type="Google" id="ProtNLM"/>
    </source>
</evidence>
<reference evidence="1 2" key="1">
    <citation type="submission" date="2014-08" db="EMBL/GenBank/DDBJ databases">
        <title>Comparative genomics of the Paenibacillus odorifer group.</title>
        <authorList>
            <person name="den Bakker H.C."/>
            <person name="Tsai Y.-C."/>
            <person name="Martin N."/>
            <person name="Korlach J."/>
            <person name="Wiedmann M."/>
        </authorList>
    </citation>
    <scope>NUCLEOTIDE SEQUENCE [LARGE SCALE GENOMIC DNA]</scope>
    <source>
        <strain evidence="1 2">DSM 15220</strain>
    </source>
</reference>
<dbReference type="STRING" id="189425.PGRAT_03560"/>
<keyword evidence="2" id="KW-1185">Reference proteome</keyword>